<gene>
    <name evidence="2" type="ordered locus">Oter_4254</name>
</gene>
<keyword evidence="3" id="KW-1185">Reference proteome</keyword>
<dbReference type="STRING" id="452637.Oter_4254"/>
<reference evidence="2 3" key="1">
    <citation type="journal article" date="2011" name="J. Bacteriol.">
        <title>Genome sequence of the verrucomicrobium Opitutus terrae PB90-1, an abundant inhabitant of rice paddy soil ecosystems.</title>
        <authorList>
            <person name="van Passel M.W."/>
            <person name="Kant R."/>
            <person name="Palva A."/>
            <person name="Copeland A."/>
            <person name="Lucas S."/>
            <person name="Lapidus A."/>
            <person name="Glavina del Rio T."/>
            <person name="Pitluck S."/>
            <person name="Goltsman E."/>
            <person name="Clum A."/>
            <person name="Sun H."/>
            <person name="Schmutz J."/>
            <person name="Larimer F.W."/>
            <person name="Land M.L."/>
            <person name="Hauser L."/>
            <person name="Kyrpides N."/>
            <person name="Mikhailova N."/>
            <person name="Richardson P.P."/>
            <person name="Janssen P.H."/>
            <person name="de Vos W.M."/>
            <person name="Smidt H."/>
        </authorList>
    </citation>
    <scope>NUCLEOTIDE SEQUENCE [LARGE SCALE GENOMIC DNA]</scope>
    <source>
        <strain evidence="3">DSM 11246 / JCM 15787 / PB90-1</strain>
    </source>
</reference>
<dbReference type="InterPro" id="IPR054209">
    <property type="entry name" value="DUF6916"/>
</dbReference>
<proteinExistence type="predicted"/>
<dbReference type="Proteomes" id="UP000007013">
    <property type="component" value="Chromosome"/>
</dbReference>
<dbReference type="KEGG" id="ote:Oter_4254"/>
<organism evidence="2 3">
    <name type="scientific">Opitutus terrae (strain DSM 11246 / JCM 15787 / PB90-1)</name>
    <dbReference type="NCBI Taxonomy" id="452637"/>
    <lineage>
        <taxon>Bacteria</taxon>
        <taxon>Pseudomonadati</taxon>
        <taxon>Verrucomicrobiota</taxon>
        <taxon>Opitutia</taxon>
        <taxon>Opitutales</taxon>
        <taxon>Opitutaceae</taxon>
        <taxon>Opitutus</taxon>
    </lineage>
</organism>
<protein>
    <recommendedName>
        <fullName evidence="1">DUF6916 domain-containing protein</fullName>
    </recommendedName>
</protein>
<name>B1ZP41_OPITP</name>
<feature type="domain" description="DUF6916" evidence="1">
    <location>
        <begin position="6"/>
        <end position="98"/>
    </location>
</feature>
<dbReference type="RefSeq" id="WP_012377055.1">
    <property type="nucleotide sequence ID" value="NC_010571.1"/>
</dbReference>
<dbReference type="Pfam" id="PF21880">
    <property type="entry name" value="DUF6916"/>
    <property type="match status" value="1"/>
</dbReference>
<sequence length="101" mass="11161">MTLEEITLADFTPRVGESFRVQLDLPQPLHLELRSATASKHPPSPGRRQSFSLVFRAGLQWTCQQGIYPLTHPALGELGVFLTPIGRDAQGTELEAVFNFG</sequence>
<dbReference type="OrthoDB" id="70346at2"/>
<evidence type="ECO:0000313" key="3">
    <source>
        <dbReference type="Proteomes" id="UP000007013"/>
    </source>
</evidence>
<dbReference type="HOGENOM" id="CLU_162683_1_0_0"/>
<evidence type="ECO:0000313" key="2">
    <source>
        <dbReference type="EMBL" id="ACB77527.1"/>
    </source>
</evidence>
<accession>B1ZP41</accession>
<dbReference type="EMBL" id="CP001032">
    <property type="protein sequence ID" value="ACB77527.1"/>
    <property type="molecule type" value="Genomic_DNA"/>
</dbReference>
<evidence type="ECO:0000259" key="1">
    <source>
        <dbReference type="Pfam" id="PF21880"/>
    </source>
</evidence>
<dbReference type="AlphaFoldDB" id="B1ZP41"/>